<keyword evidence="3" id="KW-0805">Transcription regulation</keyword>
<dbReference type="InterPro" id="IPR058245">
    <property type="entry name" value="NreC/VraR/RcsB-like_REC"/>
</dbReference>
<dbReference type="InterPro" id="IPR011006">
    <property type="entry name" value="CheY-like_superfamily"/>
</dbReference>
<dbReference type="CDD" id="cd17535">
    <property type="entry name" value="REC_NarL-like"/>
    <property type="match status" value="1"/>
</dbReference>
<dbReference type="KEGG" id="bmur:ABE28_005825"/>
<proteinExistence type="predicted"/>
<keyword evidence="4" id="KW-0238">DNA-binding</keyword>
<dbReference type="InterPro" id="IPR001789">
    <property type="entry name" value="Sig_transdc_resp-reg_receiver"/>
</dbReference>
<keyword evidence="10" id="KW-1185">Reference proteome</keyword>
<accession>A0A1B3XKW2</accession>
<feature type="domain" description="Response regulatory" evidence="8">
    <location>
        <begin position="8"/>
        <end position="126"/>
    </location>
</feature>
<protein>
    <recommendedName>
        <fullName evidence="11">DNA-binding response regulator</fullName>
    </recommendedName>
</protein>
<dbReference type="GO" id="GO:0000160">
    <property type="term" value="P:phosphorelay signal transduction system"/>
    <property type="evidence" value="ECO:0007669"/>
    <property type="project" value="InterPro"/>
</dbReference>
<dbReference type="PANTHER" id="PTHR43214">
    <property type="entry name" value="TWO-COMPONENT RESPONSE REGULATOR"/>
    <property type="match status" value="1"/>
</dbReference>
<dbReference type="SMART" id="SM00421">
    <property type="entry name" value="HTH_LUXR"/>
    <property type="match status" value="1"/>
</dbReference>
<dbReference type="AlphaFoldDB" id="A0A1B3XKW2"/>
<dbReference type="OrthoDB" id="9780153at2"/>
<evidence type="ECO:0000256" key="5">
    <source>
        <dbReference type="ARBA" id="ARBA00023163"/>
    </source>
</evidence>
<dbReference type="PROSITE" id="PS50043">
    <property type="entry name" value="HTH_LUXR_2"/>
    <property type="match status" value="1"/>
</dbReference>
<dbReference type="PROSITE" id="PS00622">
    <property type="entry name" value="HTH_LUXR_1"/>
    <property type="match status" value="1"/>
</dbReference>
<evidence type="ECO:0000259" key="7">
    <source>
        <dbReference type="PROSITE" id="PS50043"/>
    </source>
</evidence>
<evidence type="ECO:0000313" key="9">
    <source>
        <dbReference type="EMBL" id="AOH53861.1"/>
    </source>
</evidence>
<reference evidence="9 10" key="1">
    <citation type="submission" date="2016-08" db="EMBL/GenBank/DDBJ databases">
        <title>Complete genome sequence of Bacillus muralis G25-68, a strain with toxicity to nematodes.</title>
        <authorList>
            <person name="Zheng Z."/>
        </authorList>
    </citation>
    <scope>NUCLEOTIDE SEQUENCE [LARGE SCALE GENOMIC DNA]</scope>
    <source>
        <strain evidence="9 10">G25-68</strain>
    </source>
</reference>
<dbReference type="RefSeq" id="WP_069191702.1">
    <property type="nucleotide sequence ID" value="NZ_CP017080.1"/>
</dbReference>
<dbReference type="Pfam" id="PF00196">
    <property type="entry name" value="GerE"/>
    <property type="match status" value="1"/>
</dbReference>
<dbReference type="PRINTS" id="PR00038">
    <property type="entry name" value="HTHLUXR"/>
</dbReference>
<evidence type="ECO:0008006" key="11">
    <source>
        <dbReference type="Google" id="ProtNLM"/>
    </source>
</evidence>
<evidence type="ECO:0000256" key="1">
    <source>
        <dbReference type="ARBA" id="ARBA00004496"/>
    </source>
</evidence>
<dbReference type="EMBL" id="CP017080">
    <property type="protein sequence ID" value="AOH53861.1"/>
    <property type="molecule type" value="Genomic_DNA"/>
</dbReference>
<dbReference type="GO" id="GO:0005737">
    <property type="term" value="C:cytoplasm"/>
    <property type="evidence" value="ECO:0007669"/>
    <property type="project" value="UniProtKB-SubCell"/>
</dbReference>
<gene>
    <name evidence="9" type="ORF">ABE28_005825</name>
</gene>
<evidence type="ECO:0000313" key="10">
    <source>
        <dbReference type="Proteomes" id="UP000077926"/>
    </source>
</evidence>
<dbReference type="CDD" id="cd06170">
    <property type="entry name" value="LuxR_C_like"/>
    <property type="match status" value="1"/>
</dbReference>
<sequence length="230" mass="25701">MKRTGEDMKVIKLLIVSKQGGVEAIFEKEEDITVIGAIGSVRELSSLAVSTATMPDVILFDVRISWTHGHEMMLMLKEKHPSIPIVILTVYPEDHYLIEAIAHGASGYVLQKGGIEQVVAAIRQCANGQIIYPASIKGFLMRKFQPEGIGQENVALDKAIESLGSFSKREYELLILLTEGQTNQQISKKLYLSIGTVKNYISRLYKKMNVSNRPELLALLYNYQNRSMKG</sequence>
<organism evidence="9 10">
    <name type="scientific">Peribacillus muralis</name>
    <dbReference type="NCBI Taxonomy" id="264697"/>
    <lineage>
        <taxon>Bacteria</taxon>
        <taxon>Bacillati</taxon>
        <taxon>Bacillota</taxon>
        <taxon>Bacilli</taxon>
        <taxon>Bacillales</taxon>
        <taxon>Bacillaceae</taxon>
        <taxon>Peribacillus</taxon>
    </lineage>
</organism>
<feature type="domain" description="HTH luxR-type" evidence="7">
    <location>
        <begin position="159"/>
        <end position="224"/>
    </location>
</feature>
<dbReference type="Gene3D" id="3.40.50.2300">
    <property type="match status" value="1"/>
</dbReference>
<dbReference type="SMART" id="SM00448">
    <property type="entry name" value="REC"/>
    <property type="match status" value="1"/>
</dbReference>
<name>A0A1B3XKW2_9BACI</name>
<keyword evidence="2 6" id="KW-0597">Phosphoprotein</keyword>
<feature type="modified residue" description="4-aspartylphosphate" evidence="6">
    <location>
        <position position="61"/>
    </location>
</feature>
<evidence type="ECO:0000256" key="6">
    <source>
        <dbReference type="PROSITE-ProRule" id="PRU00169"/>
    </source>
</evidence>
<dbReference type="PROSITE" id="PS50110">
    <property type="entry name" value="RESPONSE_REGULATORY"/>
    <property type="match status" value="1"/>
</dbReference>
<evidence type="ECO:0000259" key="8">
    <source>
        <dbReference type="PROSITE" id="PS50110"/>
    </source>
</evidence>
<keyword evidence="5" id="KW-0804">Transcription</keyword>
<dbReference type="STRING" id="264697.ABE28_005825"/>
<dbReference type="GO" id="GO:0006355">
    <property type="term" value="P:regulation of DNA-templated transcription"/>
    <property type="evidence" value="ECO:0007669"/>
    <property type="project" value="InterPro"/>
</dbReference>
<dbReference type="InterPro" id="IPR039420">
    <property type="entry name" value="WalR-like"/>
</dbReference>
<evidence type="ECO:0000256" key="4">
    <source>
        <dbReference type="ARBA" id="ARBA00023125"/>
    </source>
</evidence>
<dbReference type="SUPFAM" id="SSF46894">
    <property type="entry name" value="C-terminal effector domain of the bipartite response regulators"/>
    <property type="match status" value="1"/>
</dbReference>
<dbReference type="InterPro" id="IPR016032">
    <property type="entry name" value="Sig_transdc_resp-reg_C-effctor"/>
</dbReference>
<dbReference type="Pfam" id="PF00072">
    <property type="entry name" value="Response_reg"/>
    <property type="match status" value="1"/>
</dbReference>
<dbReference type="SUPFAM" id="SSF52172">
    <property type="entry name" value="CheY-like"/>
    <property type="match status" value="1"/>
</dbReference>
<dbReference type="Proteomes" id="UP000077926">
    <property type="component" value="Chromosome"/>
</dbReference>
<comment type="subcellular location">
    <subcellularLocation>
        <location evidence="1">Cytoplasm</location>
    </subcellularLocation>
</comment>
<dbReference type="InterPro" id="IPR000792">
    <property type="entry name" value="Tscrpt_reg_LuxR_C"/>
</dbReference>
<dbReference type="GO" id="GO:0003677">
    <property type="term" value="F:DNA binding"/>
    <property type="evidence" value="ECO:0007669"/>
    <property type="project" value="UniProtKB-KW"/>
</dbReference>
<evidence type="ECO:0000256" key="3">
    <source>
        <dbReference type="ARBA" id="ARBA00023015"/>
    </source>
</evidence>
<evidence type="ECO:0000256" key="2">
    <source>
        <dbReference type="ARBA" id="ARBA00022553"/>
    </source>
</evidence>